<keyword evidence="3" id="KW-1185">Reference proteome</keyword>
<proteinExistence type="predicted"/>
<dbReference type="EMBL" id="JAHSTX010000001">
    <property type="protein sequence ID" value="MBV4546478.1"/>
    <property type="molecule type" value="Genomic_DNA"/>
</dbReference>
<name>A0ABS6RK30_9PSED</name>
<accession>A0ABS6RK30</accession>
<evidence type="ECO:0000313" key="3">
    <source>
        <dbReference type="Proteomes" id="UP001048763"/>
    </source>
</evidence>
<gene>
    <name evidence="2" type="ORF">KVG85_10185</name>
</gene>
<evidence type="ECO:0008006" key="4">
    <source>
        <dbReference type="Google" id="ProtNLM"/>
    </source>
</evidence>
<organism evidence="2 3">
    <name type="scientific">Pseudomonas triticicola</name>
    <dbReference type="NCBI Taxonomy" id="2842345"/>
    <lineage>
        <taxon>Bacteria</taxon>
        <taxon>Pseudomonadati</taxon>
        <taxon>Pseudomonadota</taxon>
        <taxon>Gammaproteobacteria</taxon>
        <taxon>Pseudomonadales</taxon>
        <taxon>Pseudomonadaceae</taxon>
        <taxon>Pseudomonas</taxon>
    </lineage>
</organism>
<evidence type="ECO:0000256" key="1">
    <source>
        <dbReference type="SAM" id="MobiDB-lite"/>
    </source>
</evidence>
<dbReference type="Proteomes" id="UP001048763">
    <property type="component" value="Unassembled WGS sequence"/>
</dbReference>
<evidence type="ECO:0000313" key="2">
    <source>
        <dbReference type="EMBL" id="MBV4546478.1"/>
    </source>
</evidence>
<comment type="caution">
    <text evidence="2">The sequence shown here is derived from an EMBL/GenBank/DDBJ whole genome shotgun (WGS) entry which is preliminary data.</text>
</comment>
<reference evidence="2" key="1">
    <citation type="submission" date="2021-06" db="EMBL/GenBank/DDBJ databases">
        <title>Updating the genus Pseudomonas: Description of 43 new species and partition of the Pseudomonas putida group.</title>
        <authorList>
            <person name="Girard L."/>
            <person name="Lood C."/>
            <person name="Vandamme P."/>
            <person name="Rokni-Zadeh H."/>
            <person name="Van Noort V."/>
            <person name="Hofte M."/>
            <person name="Lavigne R."/>
            <person name="De Mot R."/>
        </authorList>
    </citation>
    <scope>NUCLEOTIDE SEQUENCE</scope>
    <source>
        <strain evidence="2">SWRI88</strain>
    </source>
</reference>
<sequence>MTPDPIKLAGGLNSYQYVPNPTGWVDPLGLNSTNCPKKIDTSEYQTRKDLRTDIYDAKRPEGRHATKHTNAQSAEQAKSLSLGQGTRDGKPEASYLPDIANNVSGFEKQAAYSAVRDGNVFDHGGSRYMFYRSETPVGYNNGELTNWVRIELCKAGEPVIHSFQPPLNR</sequence>
<feature type="compositionally biased region" description="Basic and acidic residues" evidence="1">
    <location>
        <begin position="54"/>
        <end position="64"/>
    </location>
</feature>
<protein>
    <recommendedName>
        <fullName evidence="4">Rhs family protein</fullName>
    </recommendedName>
</protein>
<feature type="compositionally biased region" description="Polar residues" evidence="1">
    <location>
        <begin position="68"/>
        <end position="84"/>
    </location>
</feature>
<feature type="region of interest" description="Disordered" evidence="1">
    <location>
        <begin position="54"/>
        <end position="92"/>
    </location>
</feature>